<feature type="domain" description="ABC3 transporter permease C-terminal" evidence="12">
    <location>
        <begin position="182"/>
        <end position="302"/>
    </location>
</feature>
<evidence type="ECO:0000313" key="15">
    <source>
        <dbReference type="Proteomes" id="UP000319613"/>
    </source>
</evidence>
<dbReference type="InterPro" id="IPR003838">
    <property type="entry name" value="ABC3_permease_C"/>
</dbReference>
<name>A0A554JD17_9BACT</name>
<dbReference type="Gene3D" id="3.30.70.3040">
    <property type="match status" value="1"/>
</dbReference>
<feature type="transmembrane region" description="Helical" evidence="11">
    <location>
        <begin position="179"/>
        <end position="199"/>
    </location>
</feature>
<evidence type="ECO:0000256" key="2">
    <source>
        <dbReference type="ARBA" id="ARBA00007379"/>
    </source>
</evidence>
<feature type="transmembrane region" description="Helical" evidence="11">
    <location>
        <begin position="21"/>
        <end position="45"/>
    </location>
</feature>
<dbReference type="EMBL" id="VMFF01000009">
    <property type="protein sequence ID" value="TSC66282.1"/>
    <property type="molecule type" value="Genomic_DNA"/>
</dbReference>
<evidence type="ECO:0000256" key="3">
    <source>
        <dbReference type="ARBA" id="ARBA00021907"/>
    </source>
</evidence>
<evidence type="ECO:0000256" key="10">
    <source>
        <dbReference type="PIRNR" id="PIRNR003097"/>
    </source>
</evidence>
<comment type="similarity">
    <text evidence="2 10">Belongs to the ABC-4 integral membrane protein family. FtsX subfamily.</text>
</comment>
<keyword evidence="8 10" id="KW-0472">Membrane</keyword>
<gene>
    <name evidence="14" type="ORF">G01um101477_140</name>
</gene>
<dbReference type="GO" id="GO:0051301">
    <property type="term" value="P:cell division"/>
    <property type="evidence" value="ECO:0007669"/>
    <property type="project" value="UniProtKB-KW"/>
</dbReference>
<dbReference type="PANTHER" id="PTHR47755:SF1">
    <property type="entry name" value="CELL DIVISION PROTEIN FTSX"/>
    <property type="match status" value="1"/>
</dbReference>
<dbReference type="Proteomes" id="UP000319613">
    <property type="component" value="Unassembled WGS sequence"/>
</dbReference>
<evidence type="ECO:0000256" key="5">
    <source>
        <dbReference type="ARBA" id="ARBA00022618"/>
    </source>
</evidence>
<dbReference type="Pfam" id="PF02687">
    <property type="entry name" value="FtsX"/>
    <property type="match status" value="1"/>
</dbReference>
<comment type="subcellular location">
    <subcellularLocation>
        <location evidence="1">Cell membrane</location>
        <topology evidence="1">Multi-pass membrane protein</topology>
    </subcellularLocation>
</comment>
<reference evidence="14 15" key="1">
    <citation type="submission" date="2017-07" db="EMBL/GenBank/DDBJ databases">
        <title>Mechanisms for carbon and nitrogen cycling indicate functional differentiation within the Candidate Phyla Radiation.</title>
        <authorList>
            <person name="Danczak R.E."/>
            <person name="Johnston M.D."/>
            <person name="Kenah C."/>
            <person name="Slattery M."/>
            <person name="Wrighton K.C."/>
            <person name="Wilkins M.J."/>
        </authorList>
    </citation>
    <scope>NUCLEOTIDE SEQUENCE [LARGE SCALE GENOMIC DNA]</scope>
    <source>
        <strain evidence="14">Gr01-1014_77</strain>
    </source>
</reference>
<feature type="transmembrane region" description="Helical" evidence="11">
    <location>
        <begin position="232"/>
        <end position="254"/>
    </location>
</feature>
<sequence>MESITLFRVIKTGMTNFYRNFWLSATATLIMIITLAILTLTLVSFNITRVAIQNIQERVDISVYFKAQVSEQQILDIQGELQQLPEIASVKYVSAADALASFREKHSDNQLIQDSLGQLTDNPLPPTLQVKAKNLNDYPKIAEELSKVEYSAFIDKVNFQDNRSVIERLSRILSAVKRLGVSMAVVFCFIAILVIFNTIRLTIFNRREEVEIMKLVGATNWYIRWPFIIESIMYALAASIITILFTIPIFNYLLPRLNSYLGTNLTNDTWGFNLWIIFAIQLVTALILGIISSTIAIRRYLRI</sequence>
<keyword evidence="4 10" id="KW-1003">Cell membrane</keyword>
<keyword evidence="6 11" id="KW-0812">Transmembrane</keyword>
<dbReference type="InterPro" id="IPR040690">
    <property type="entry name" value="FtsX_ECD"/>
</dbReference>
<keyword evidence="9 10" id="KW-0131">Cell cycle</keyword>
<keyword evidence="7 11" id="KW-1133">Transmembrane helix</keyword>
<proteinExistence type="inferred from homology"/>
<feature type="domain" description="FtsX extracellular" evidence="13">
    <location>
        <begin position="59"/>
        <end position="149"/>
    </location>
</feature>
<evidence type="ECO:0000259" key="13">
    <source>
        <dbReference type="Pfam" id="PF18075"/>
    </source>
</evidence>
<dbReference type="PIRSF" id="PIRSF003097">
    <property type="entry name" value="FtsX"/>
    <property type="match status" value="1"/>
</dbReference>
<comment type="caution">
    <text evidence="14">The sequence shown here is derived from an EMBL/GenBank/DDBJ whole genome shotgun (WGS) entry which is preliminary data.</text>
</comment>
<protein>
    <recommendedName>
        <fullName evidence="3 10">Cell division protein FtsX</fullName>
    </recommendedName>
</protein>
<organism evidence="14 15">
    <name type="scientific">Candidatus Doudnabacteria bacterium Gr01-1014_77</name>
    <dbReference type="NCBI Taxonomy" id="2017133"/>
    <lineage>
        <taxon>Bacteria</taxon>
        <taxon>Candidatus Doudnaibacteriota</taxon>
    </lineage>
</organism>
<dbReference type="InterPro" id="IPR004513">
    <property type="entry name" value="FtsX"/>
</dbReference>
<dbReference type="GO" id="GO:0005886">
    <property type="term" value="C:plasma membrane"/>
    <property type="evidence" value="ECO:0007669"/>
    <property type="project" value="UniProtKB-SubCell"/>
</dbReference>
<evidence type="ECO:0000256" key="11">
    <source>
        <dbReference type="SAM" id="Phobius"/>
    </source>
</evidence>
<dbReference type="AlphaFoldDB" id="A0A554JD17"/>
<evidence type="ECO:0000256" key="8">
    <source>
        <dbReference type="ARBA" id="ARBA00023136"/>
    </source>
</evidence>
<dbReference type="PANTHER" id="PTHR47755">
    <property type="entry name" value="CELL DIVISION PROTEIN FTSX"/>
    <property type="match status" value="1"/>
</dbReference>
<evidence type="ECO:0000256" key="7">
    <source>
        <dbReference type="ARBA" id="ARBA00022989"/>
    </source>
</evidence>
<dbReference type="Pfam" id="PF18075">
    <property type="entry name" value="FtsX_ECD"/>
    <property type="match status" value="1"/>
</dbReference>
<feature type="transmembrane region" description="Helical" evidence="11">
    <location>
        <begin position="274"/>
        <end position="297"/>
    </location>
</feature>
<evidence type="ECO:0000313" key="14">
    <source>
        <dbReference type="EMBL" id="TSC66282.1"/>
    </source>
</evidence>
<keyword evidence="5 10" id="KW-0132">Cell division</keyword>
<evidence type="ECO:0000256" key="9">
    <source>
        <dbReference type="ARBA" id="ARBA00023306"/>
    </source>
</evidence>
<evidence type="ECO:0000256" key="4">
    <source>
        <dbReference type="ARBA" id="ARBA00022475"/>
    </source>
</evidence>
<accession>A0A554JD17</accession>
<evidence type="ECO:0000259" key="12">
    <source>
        <dbReference type="Pfam" id="PF02687"/>
    </source>
</evidence>
<evidence type="ECO:0000256" key="1">
    <source>
        <dbReference type="ARBA" id="ARBA00004651"/>
    </source>
</evidence>
<evidence type="ECO:0000256" key="6">
    <source>
        <dbReference type="ARBA" id="ARBA00022692"/>
    </source>
</evidence>